<reference evidence="1" key="1">
    <citation type="journal article" date="2021" name="New Phytol.">
        <title>Evolutionary innovations through gain and loss of genes in the ectomycorrhizal Boletales.</title>
        <authorList>
            <person name="Wu G."/>
            <person name="Miyauchi S."/>
            <person name="Morin E."/>
            <person name="Kuo A."/>
            <person name="Drula E."/>
            <person name="Varga T."/>
            <person name="Kohler A."/>
            <person name="Feng B."/>
            <person name="Cao Y."/>
            <person name="Lipzen A."/>
            <person name="Daum C."/>
            <person name="Hundley H."/>
            <person name="Pangilinan J."/>
            <person name="Johnson J."/>
            <person name="Barry K."/>
            <person name="LaButti K."/>
            <person name="Ng V."/>
            <person name="Ahrendt S."/>
            <person name="Min B."/>
            <person name="Choi I.G."/>
            <person name="Park H."/>
            <person name="Plett J.M."/>
            <person name="Magnuson J."/>
            <person name="Spatafora J.W."/>
            <person name="Nagy L.G."/>
            <person name="Henrissat B."/>
            <person name="Grigoriev I.V."/>
            <person name="Yang Z.L."/>
            <person name="Xu J."/>
            <person name="Martin F.M."/>
        </authorList>
    </citation>
    <scope>NUCLEOTIDE SEQUENCE</scope>
    <source>
        <strain evidence="1">KUC20120723A-06</strain>
    </source>
</reference>
<gene>
    <name evidence="1" type="ORF">BV22DRAFT_1002853</name>
</gene>
<accession>A0ACB8BW48</accession>
<proteinExistence type="predicted"/>
<evidence type="ECO:0000313" key="1">
    <source>
        <dbReference type="EMBL" id="KAH7929375.1"/>
    </source>
</evidence>
<dbReference type="Proteomes" id="UP000790709">
    <property type="component" value="Unassembled WGS sequence"/>
</dbReference>
<sequence length="557" mass="61865">MTLRIAPQPKGDIELTDAENHLCTLLDECTTYLKEEHGITTACRINGGWVRDKLLGSQSNDIDISLTDMMGAPFAEHFVSFLSERDHLGDSEVKIAKIGSNPDQSKHLETARTTLFGIDLDFVNLRSEEYAENSRIPTEVKFGTPLQDAMRRDITINSLFYNVHSRTVEDQTGKGLDDLRSGTIRTPLAPLETFRDDPLRVIRCIRFASRFGFEMDLELQNAARDPIIQEALSLKISRERVGEELDKMMKGPDPLRSIQLISDLSLYQSIYYIPPEIAAIRSAPPQPFYLSVTAAHILHDLLSPSPPDLPPLHPTLLSHALAEPGIKARLFFAASVYPFTGTTYLKKKRNTSMVEAAICEGLKLGSKNHYSDGIPALFAAAELLQNLDLKSSNFKSPSERVAIGLLLREKVVHNPNSGSHWATSLLFSLVCELVHVQNGSYALVVEDQGNCIERYNAFTRRVEELGLDSAVDAKPILNGHEVTKALNAKPGPWAQTILNNVMKWQLDHPSGTKEECLIWLKAEQDAGRVNLDDLNPISPGSKRVQVADKASAKKAKR</sequence>
<dbReference type="EMBL" id="MU266342">
    <property type="protein sequence ID" value="KAH7929375.1"/>
    <property type="molecule type" value="Genomic_DNA"/>
</dbReference>
<keyword evidence="2" id="KW-1185">Reference proteome</keyword>
<protein>
    <submittedName>
        <fullName evidence="1">Uncharacterized protein</fullName>
    </submittedName>
</protein>
<organism evidence="1 2">
    <name type="scientific">Leucogyrophana mollusca</name>
    <dbReference type="NCBI Taxonomy" id="85980"/>
    <lineage>
        <taxon>Eukaryota</taxon>
        <taxon>Fungi</taxon>
        <taxon>Dikarya</taxon>
        <taxon>Basidiomycota</taxon>
        <taxon>Agaricomycotina</taxon>
        <taxon>Agaricomycetes</taxon>
        <taxon>Agaricomycetidae</taxon>
        <taxon>Boletales</taxon>
        <taxon>Boletales incertae sedis</taxon>
        <taxon>Leucogyrophana</taxon>
    </lineage>
</organism>
<evidence type="ECO:0000313" key="2">
    <source>
        <dbReference type="Proteomes" id="UP000790709"/>
    </source>
</evidence>
<comment type="caution">
    <text evidence="1">The sequence shown here is derived from an EMBL/GenBank/DDBJ whole genome shotgun (WGS) entry which is preliminary data.</text>
</comment>
<name>A0ACB8BW48_9AGAM</name>